<feature type="transmembrane region" description="Helical" evidence="1">
    <location>
        <begin position="28"/>
        <end position="47"/>
    </location>
</feature>
<dbReference type="HOGENOM" id="CLU_058389_0_0_9"/>
<dbReference type="InterPro" id="IPR058193">
    <property type="entry name" value="VanY/YodJ_core_dom"/>
</dbReference>
<dbReference type="GO" id="GO:0008233">
    <property type="term" value="F:peptidase activity"/>
    <property type="evidence" value="ECO:0007669"/>
    <property type="project" value="InterPro"/>
</dbReference>
<dbReference type="Proteomes" id="UP000003157">
    <property type="component" value="Unassembled WGS sequence"/>
</dbReference>
<keyword evidence="4" id="KW-1185">Reference proteome</keyword>
<dbReference type="OrthoDB" id="9792074at2"/>
<keyword evidence="1" id="KW-0472">Membrane</keyword>
<dbReference type="AlphaFoldDB" id="E7GAA0"/>
<dbReference type="Pfam" id="PF02557">
    <property type="entry name" value="VanY"/>
    <property type="match status" value="1"/>
</dbReference>
<dbReference type="Gene3D" id="3.30.1380.10">
    <property type="match status" value="1"/>
</dbReference>
<name>E7GAA0_9FIRM</name>
<dbReference type="eggNOG" id="COG1876">
    <property type="taxonomic scope" value="Bacteria"/>
</dbReference>
<dbReference type="InterPro" id="IPR009045">
    <property type="entry name" value="Zn_M74/Hedgehog-like"/>
</dbReference>
<reference evidence="3 4" key="1">
    <citation type="submission" date="2010-12" db="EMBL/GenBank/DDBJ databases">
        <title>The Genome Sequence of Coprobacillus sp. strain 29_1.</title>
        <authorList>
            <consortium name="The Broad Institute Genome Sequencing Platform"/>
            <person name="Earl A."/>
            <person name="Ward D."/>
            <person name="Feldgarden M."/>
            <person name="Gevers D."/>
            <person name="Daigneault M."/>
            <person name="Sibley C.D."/>
            <person name="White A."/>
            <person name="Strauss J."/>
            <person name="Allen-Vercoe E."/>
            <person name="Young S.K."/>
            <person name="Zeng Q."/>
            <person name="Gargeya S."/>
            <person name="Fitzgerald M."/>
            <person name="Haas B."/>
            <person name="Abouelleil A."/>
            <person name="Alvarado L."/>
            <person name="Arachchi H.M."/>
            <person name="Berlin A."/>
            <person name="Brown A."/>
            <person name="Chapman S.B."/>
            <person name="Chen Z."/>
            <person name="Dunbar C."/>
            <person name="Freedman E."/>
            <person name="Gearin G."/>
            <person name="Gellesch M."/>
            <person name="Goldberg J."/>
            <person name="Griggs A."/>
            <person name="Gujja S."/>
            <person name="Heilman E."/>
            <person name="Heiman D."/>
            <person name="Howarth C."/>
            <person name="Larson L."/>
            <person name="Lui A."/>
            <person name="MacDonald P.J.P."/>
            <person name="Mehta T."/>
            <person name="Montmayeur A."/>
            <person name="Murphy C."/>
            <person name="Neiman D."/>
            <person name="Pearson M."/>
            <person name="Priest M."/>
            <person name="Roberts A."/>
            <person name="Saif S."/>
            <person name="Shea T."/>
            <person name="Shenoy N."/>
            <person name="Sisk P."/>
            <person name="Stolte C."/>
            <person name="Sykes S."/>
            <person name="White J."/>
            <person name="Yandava C."/>
            <person name="Nusbaum C."/>
            <person name="Birren B."/>
        </authorList>
    </citation>
    <scope>NUCLEOTIDE SEQUENCE [LARGE SCALE GENOMIC DNA]</scope>
    <source>
        <strain evidence="3 4">29_1</strain>
    </source>
</reference>
<dbReference type="EMBL" id="ADKX01000030">
    <property type="protein sequence ID" value="EFW05108.1"/>
    <property type="molecule type" value="Genomic_DNA"/>
</dbReference>
<dbReference type="PANTHER" id="PTHR34385:SF1">
    <property type="entry name" value="PEPTIDOGLYCAN L-ALANYL-D-GLUTAMATE ENDOPEPTIDASE CWLK"/>
    <property type="match status" value="1"/>
</dbReference>
<evidence type="ECO:0000313" key="3">
    <source>
        <dbReference type="EMBL" id="EFW05108.1"/>
    </source>
</evidence>
<dbReference type="SUPFAM" id="SSF55166">
    <property type="entry name" value="Hedgehog/DD-peptidase"/>
    <property type="match status" value="1"/>
</dbReference>
<organism evidence="3 4">
    <name type="scientific">Coprobacillus cateniformis</name>
    <dbReference type="NCBI Taxonomy" id="100884"/>
    <lineage>
        <taxon>Bacteria</taxon>
        <taxon>Bacillati</taxon>
        <taxon>Bacillota</taxon>
        <taxon>Erysipelotrichia</taxon>
        <taxon>Erysipelotrichales</taxon>
        <taxon>Coprobacillaceae</taxon>
        <taxon>Coprobacillus</taxon>
    </lineage>
</organism>
<evidence type="ECO:0000256" key="1">
    <source>
        <dbReference type="SAM" id="Phobius"/>
    </source>
</evidence>
<dbReference type="PANTHER" id="PTHR34385">
    <property type="entry name" value="D-ALANYL-D-ALANINE CARBOXYPEPTIDASE"/>
    <property type="match status" value="1"/>
</dbReference>
<comment type="caution">
    <text evidence="3">The sequence shown here is derived from an EMBL/GenBank/DDBJ whole genome shotgun (WGS) entry which is preliminary data.</text>
</comment>
<feature type="domain" description="D-alanyl-D-alanine carboxypeptidase-like core" evidence="2">
    <location>
        <begin position="257"/>
        <end position="385"/>
    </location>
</feature>
<sequence>MRFHRGKRYTYYSSYSSSRKSRIRWDRIAIITAGVALILAALIWFNFSRIQLLVKGYSFSQQNDILSLSGDEVDEVLSHDKMEHIQDWIKESEEVKYYDEYEHYLSLHKDLKVKAVVTTVNDIFNNYANQLKALSYTDNQIWEVLKTARIDDLKYLINKSYKYAQVQPYMQVKGFVFTDMDKYMKVYEDKKNYNYAVLSTTYPFIISKNKATKIYTIQDPKNILNLVKKGFQLPSSYEPDDLVKPDMPVAPDCDNPSLRKEAADALTQMYKDAKDLGYNLVVNSAYRSYSAQKKTYDDYFKKYDEVTAASLVAEPGASEHQTGLGVDLTSQSVISGERLVFGDTDEYKWCVKNSYKYGFILRFEEDKADITGIGKEPWHFRYVGKDAAQKIFQNKWTLEEYCLYEGIIPSIKENQ</sequence>
<keyword evidence="1" id="KW-0812">Transmembrane</keyword>
<proteinExistence type="predicted"/>
<gene>
    <name evidence="3" type="ORF">HMPREF9488_01690</name>
</gene>
<evidence type="ECO:0000259" key="2">
    <source>
        <dbReference type="Pfam" id="PF02557"/>
    </source>
</evidence>
<dbReference type="InterPro" id="IPR003709">
    <property type="entry name" value="VanY-like_core_dom"/>
</dbReference>
<protein>
    <recommendedName>
        <fullName evidence="2">D-alanyl-D-alanine carboxypeptidase-like core domain-containing protein</fullName>
    </recommendedName>
</protein>
<dbReference type="CDD" id="cd14852">
    <property type="entry name" value="LD-carboxypeptidase"/>
    <property type="match status" value="1"/>
</dbReference>
<dbReference type="GO" id="GO:0006508">
    <property type="term" value="P:proteolysis"/>
    <property type="evidence" value="ECO:0007669"/>
    <property type="project" value="InterPro"/>
</dbReference>
<dbReference type="InterPro" id="IPR052179">
    <property type="entry name" value="DD-CPase-like"/>
</dbReference>
<evidence type="ECO:0000313" key="4">
    <source>
        <dbReference type="Proteomes" id="UP000003157"/>
    </source>
</evidence>
<dbReference type="RefSeq" id="WP_008788798.1">
    <property type="nucleotide sequence ID" value="NZ_CATZMF010000029.1"/>
</dbReference>
<accession>E7GAA0</accession>
<dbReference type="STRING" id="100884.GCA_000269565_03533"/>
<keyword evidence="1" id="KW-1133">Transmembrane helix</keyword>